<keyword evidence="3" id="KW-1185">Reference proteome</keyword>
<dbReference type="SUPFAM" id="SSF50729">
    <property type="entry name" value="PH domain-like"/>
    <property type="match status" value="1"/>
</dbReference>
<gene>
    <name evidence="2" type="ORF">M5D96_003574</name>
</gene>
<dbReference type="Proteomes" id="UP001059596">
    <property type="component" value="Unassembled WGS sequence"/>
</dbReference>
<comment type="caution">
    <text evidence="2">The sequence shown here is derived from an EMBL/GenBank/DDBJ whole genome shotgun (WGS) entry which is preliminary data.</text>
</comment>
<feature type="domain" description="PH" evidence="1">
    <location>
        <begin position="1"/>
        <end position="51"/>
    </location>
</feature>
<evidence type="ECO:0000259" key="1">
    <source>
        <dbReference type="PROSITE" id="PS50003"/>
    </source>
</evidence>
<evidence type="ECO:0000313" key="3">
    <source>
        <dbReference type="Proteomes" id="UP001059596"/>
    </source>
</evidence>
<sequence length="148" mass="16434">MAKHTVDLCPVDVGKPFAFKVDAGEGIPMYVAADSDELANRWLQLLRQAASQDNQWLDKRWGFIDLGDLFDYSSDPFSHITSLIARGACTRVPPTFRGPTALDTYSNWAQGGADGRNAIAFLRMPASIFTKMQIARVHSVSQLERQTD</sequence>
<protein>
    <recommendedName>
        <fullName evidence="1">PH domain-containing protein</fullName>
    </recommendedName>
</protein>
<accession>A0A9Q0BRP6</accession>
<dbReference type="AlphaFoldDB" id="A0A9Q0BRP6"/>
<name>A0A9Q0BRP6_9MUSC</name>
<proteinExistence type="predicted"/>
<dbReference type="InterPro" id="IPR001849">
    <property type="entry name" value="PH_domain"/>
</dbReference>
<dbReference type="PROSITE" id="PS50003">
    <property type="entry name" value="PH_DOMAIN"/>
    <property type="match status" value="1"/>
</dbReference>
<evidence type="ECO:0000313" key="2">
    <source>
        <dbReference type="EMBL" id="KAI8042272.1"/>
    </source>
</evidence>
<organism evidence="2 3">
    <name type="scientific">Drosophila gunungcola</name>
    <name type="common">fruit fly</name>
    <dbReference type="NCBI Taxonomy" id="103775"/>
    <lineage>
        <taxon>Eukaryota</taxon>
        <taxon>Metazoa</taxon>
        <taxon>Ecdysozoa</taxon>
        <taxon>Arthropoda</taxon>
        <taxon>Hexapoda</taxon>
        <taxon>Insecta</taxon>
        <taxon>Pterygota</taxon>
        <taxon>Neoptera</taxon>
        <taxon>Endopterygota</taxon>
        <taxon>Diptera</taxon>
        <taxon>Brachycera</taxon>
        <taxon>Muscomorpha</taxon>
        <taxon>Ephydroidea</taxon>
        <taxon>Drosophilidae</taxon>
        <taxon>Drosophila</taxon>
        <taxon>Sophophora</taxon>
    </lineage>
</organism>
<dbReference type="PANTHER" id="PTHR47644:SF1">
    <property type="entry name" value="PDZ DOMAIN-CONTAINING PROTEIN"/>
    <property type="match status" value="1"/>
</dbReference>
<dbReference type="PANTHER" id="PTHR47644">
    <property type="entry name" value="AGAP008221-PA"/>
    <property type="match status" value="1"/>
</dbReference>
<dbReference type="EMBL" id="JAMKOV010000002">
    <property type="protein sequence ID" value="KAI8042272.1"/>
    <property type="molecule type" value="Genomic_DNA"/>
</dbReference>
<reference evidence="2" key="1">
    <citation type="journal article" date="2023" name="Genome Biol. Evol.">
        <title>Long-read-based Genome Assembly of Drosophila gunungcola Reveals Fewer Chemosensory Genes in Flower-breeding Species.</title>
        <authorList>
            <person name="Negi A."/>
            <person name="Liao B.Y."/>
            <person name="Yeh S.D."/>
        </authorList>
    </citation>
    <scope>NUCLEOTIDE SEQUENCE</scope>
    <source>
        <strain evidence="2">Sukarami</strain>
    </source>
</reference>